<dbReference type="Proteomes" id="UP000002710">
    <property type="component" value="Chromosome"/>
</dbReference>
<keyword evidence="3" id="KW-1185">Reference proteome</keyword>
<dbReference type="AlphaFoldDB" id="Q310P1"/>
<accession>Q310P1</accession>
<evidence type="ECO:0000256" key="1">
    <source>
        <dbReference type="SAM" id="Phobius"/>
    </source>
</evidence>
<proteinExistence type="predicted"/>
<keyword evidence="1" id="KW-1133">Transmembrane helix</keyword>
<feature type="transmembrane region" description="Helical" evidence="1">
    <location>
        <begin position="43"/>
        <end position="68"/>
    </location>
</feature>
<dbReference type="KEGG" id="dde:Dde_1808"/>
<gene>
    <name evidence="2" type="ordered locus">Dde_1808</name>
</gene>
<dbReference type="RefSeq" id="WP_011367733.1">
    <property type="nucleotide sequence ID" value="NC_007519.1"/>
</dbReference>
<name>Q310P1_OLEA2</name>
<keyword evidence="1" id="KW-0812">Transmembrane</keyword>
<evidence type="ECO:0008006" key="4">
    <source>
        <dbReference type="Google" id="ProtNLM"/>
    </source>
</evidence>
<organism evidence="2 3">
    <name type="scientific">Oleidesulfovibrio alaskensis (strain ATCC BAA-1058 / DSM 17464 / G20)</name>
    <name type="common">Desulfovibrio alaskensis</name>
    <dbReference type="NCBI Taxonomy" id="207559"/>
    <lineage>
        <taxon>Bacteria</taxon>
        <taxon>Pseudomonadati</taxon>
        <taxon>Thermodesulfobacteriota</taxon>
        <taxon>Desulfovibrionia</taxon>
        <taxon>Desulfovibrionales</taxon>
        <taxon>Desulfovibrionaceae</taxon>
        <taxon>Oleidesulfovibrio</taxon>
    </lineage>
</organism>
<dbReference type="EMBL" id="CP000112">
    <property type="protein sequence ID" value="ABB38605.1"/>
    <property type="molecule type" value="Genomic_DNA"/>
</dbReference>
<protein>
    <recommendedName>
        <fullName evidence="4">Type IV pilus assembly PilZ</fullName>
    </recommendedName>
</protein>
<dbReference type="eggNOG" id="ENOG503431E">
    <property type="taxonomic scope" value="Bacteria"/>
</dbReference>
<sequence length="364" mass="41159">MDQIAMNIQTSSAAVRFSSLDRTTNYFTEIGNSFGATSFSSTASLTVIAVLCGVIVVLLGVIVVLSYLKRKHGSYVPAGWILRPAEIAQQLQKAIDQRGKVELQFHTPGARRHTTTCLPVALEHDTLLLECSGLEKLSPGWIGRSVECFFCLKSGTHPVYYTFVTTIAGIRMEGEGICMMNVRLPEVLEQRQKRAFLRVEPPEQYVLGMALWAEPLDTTGSMKMNIKDWGKPVLVFIPNKTSDIELVNISAGGARLKVRRERAKKCGLTFTIAERFMLLLDLWEPELGKRDRYWLLCRTQTPFIDFETRDVDLGVQFIGYARNRENSTHELVWQPMKAGEGIEVIGNWAMKRHLELYRERGPEE</sequence>
<dbReference type="HOGENOM" id="CLU_046666_0_0_7"/>
<keyword evidence="1" id="KW-0472">Membrane</keyword>
<evidence type="ECO:0000313" key="3">
    <source>
        <dbReference type="Proteomes" id="UP000002710"/>
    </source>
</evidence>
<dbReference type="STRING" id="207559.Dde_1808"/>
<reference evidence="2 3" key="1">
    <citation type="journal article" date="2011" name="J. Bacteriol.">
        <title>Complete genome sequence and updated annotation of Desulfovibrio alaskensis G20.</title>
        <authorList>
            <person name="Hauser L.J."/>
            <person name="Land M.L."/>
            <person name="Brown S.D."/>
            <person name="Larimer F."/>
            <person name="Keller K.L."/>
            <person name="Rapp-Giles B.J."/>
            <person name="Price M.N."/>
            <person name="Lin M."/>
            <person name="Bruce D.C."/>
            <person name="Detter J.C."/>
            <person name="Tapia R."/>
            <person name="Han C.S."/>
            <person name="Goodwin L.A."/>
            <person name="Cheng J.F."/>
            <person name="Pitluck S."/>
            <person name="Copeland A."/>
            <person name="Lucas S."/>
            <person name="Nolan M."/>
            <person name="Lapidus A.L."/>
            <person name="Palumbo A.V."/>
            <person name="Wall J.D."/>
        </authorList>
    </citation>
    <scope>NUCLEOTIDE SEQUENCE [LARGE SCALE GENOMIC DNA]</scope>
    <source>
        <strain evidence="3">ATCC BAA 1058 / DSM 17464 / G20</strain>
    </source>
</reference>
<evidence type="ECO:0000313" key="2">
    <source>
        <dbReference type="EMBL" id="ABB38605.1"/>
    </source>
</evidence>